<dbReference type="Gene3D" id="3.40.1210.10">
    <property type="entry name" value="Survival protein SurE-like phosphatase/nucleotidase"/>
    <property type="match status" value="1"/>
</dbReference>
<evidence type="ECO:0000256" key="3">
    <source>
        <dbReference type="ARBA" id="ARBA00022490"/>
    </source>
</evidence>
<dbReference type="EC" id="3.1.3.5" evidence="7"/>
<reference evidence="10 12" key="2">
    <citation type="submission" date="2017-02" db="EMBL/GenBank/DDBJ databases">
        <authorList>
            <person name="Peterson S.W."/>
        </authorList>
    </citation>
    <scope>NUCLEOTIDE SEQUENCE [LARGE SCALE GENOMIC DNA]</scope>
    <source>
        <strain evidence="10 12">ATCC 700135</strain>
    </source>
</reference>
<comment type="function">
    <text evidence="7">Nucleotidase that shows phosphatase activity on nucleoside 5'-monophosphates.</text>
</comment>
<dbReference type="HAMAP" id="MF_00060">
    <property type="entry name" value="SurE"/>
    <property type="match status" value="1"/>
</dbReference>
<dbReference type="InterPro" id="IPR036523">
    <property type="entry name" value="SurE-like_sf"/>
</dbReference>
<keyword evidence="11" id="KW-1185">Reference proteome</keyword>
<dbReference type="NCBIfam" id="TIGR00087">
    <property type="entry name" value="surE"/>
    <property type="match status" value="1"/>
</dbReference>
<feature type="domain" description="Survival protein SurE-like phosphatase/nucleotidase" evidence="8">
    <location>
        <begin position="7"/>
        <end position="188"/>
    </location>
</feature>
<feature type="binding site" evidence="7">
    <location>
        <position position="13"/>
    </location>
    <ligand>
        <name>a divalent metal cation</name>
        <dbReference type="ChEBI" id="CHEBI:60240"/>
    </ligand>
</feature>
<comment type="subcellular location">
    <subcellularLocation>
        <location evidence="7">Cytoplasm</location>
    </subcellularLocation>
</comment>
<dbReference type="GO" id="GO:0000166">
    <property type="term" value="F:nucleotide binding"/>
    <property type="evidence" value="ECO:0007669"/>
    <property type="project" value="UniProtKB-KW"/>
</dbReference>
<evidence type="ECO:0000259" key="8">
    <source>
        <dbReference type="Pfam" id="PF01975"/>
    </source>
</evidence>
<dbReference type="GO" id="GO:0005737">
    <property type="term" value="C:cytoplasm"/>
    <property type="evidence" value="ECO:0007669"/>
    <property type="project" value="UniProtKB-SubCell"/>
</dbReference>
<keyword evidence="3 7" id="KW-0963">Cytoplasm</keyword>
<evidence type="ECO:0000256" key="5">
    <source>
        <dbReference type="ARBA" id="ARBA00022741"/>
    </source>
</evidence>
<reference evidence="9 11" key="1">
    <citation type="submission" date="2014-08" db="EMBL/GenBank/DDBJ databases">
        <title>Porphyromonas cangingivalis strain:COT-109_OH1386 Genome sequencing.</title>
        <authorList>
            <person name="Wallis C."/>
            <person name="Deusch O."/>
            <person name="O'Flynn C."/>
            <person name="Davis I."/>
            <person name="Jospin G."/>
            <person name="Darling A.E."/>
            <person name="Coil D.A."/>
            <person name="Alexiev A."/>
            <person name="Horsfall A."/>
            <person name="Kirkwood N."/>
            <person name="Harris S."/>
            <person name="Eisen J.A."/>
        </authorList>
    </citation>
    <scope>NUCLEOTIDE SEQUENCE [LARGE SCALE GENOMIC DNA]</scope>
    <source>
        <strain evidence="11">COT-109 OH1386</strain>
        <strain evidence="9">COT-109_OH1386</strain>
    </source>
</reference>
<dbReference type="SUPFAM" id="SSF64167">
    <property type="entry name" value="SurE-like"/>
    <property type="match status" value="1"/>
</dbReference>
<keyword evidence="4 7" id="KW-0479">Metal-binding</keyword>
<dbReference type="EMBL" id="FUWL01000007">
    <property type="protein sequence ID" value="SJZ53533.1"/>
    <property type="molecule type" value="Genomic_DNA"/>
</dbReference>
<gene>
    <name evidence="7" type="primary">surE</name>
    <name evidence="9" type="ORF">HQ35_05360</name>
    <name evidence="10" type="ORF">SAMN02745205_01132</name>
</gene>
<dbReference type="Proteomes" id="UP000030125">
    <property type="component" value="Unassembled WGS sequence"/>
</dbReference>
<dbReference type="GO" id="GO:0008254">
    <property type="term" value="F:3'-nucleotidase activity"/>
    <property type="evidence" value="ECO:0007669"/>
    <property type="project" value="TreeGrafter"/>
</dbReference>
<evidence type="ECO:0000313" key="9">
    <source>
        <dbReference type="EMBL" id="KGN80397.1"/>
    </source>
</evidence>
<feature type="binding site" evidence="7">
    <location>
        <position position="99"/>
    </location>
    <ligand>
        <name>a divalent metal cation</name>
        <dbReference type="ChEBI" id="CHEBI:60240"/>
    </ligand>
</feature>
<name>A0A099WY66_PORCN</name>
<dbReference type="NCBIfam" id="NF001492">
    <property type="entry name" value="PRK00346.2-2"/>
    <property type="match status" value="1"/>
</dbReference>
<dbReference type="PANTHER" id="PTHR30457:SF12">
    <property type="entry name" value="5'_3'-NUCLEOTIDASE SURE"/>
    <property type="match status" value="1"/>
</dbReference>
<feature type="binding site" evidence="7">
    <location>
        <position position="43"/>
    </location>
    <ligand>
        <name>a divalent metal cation</name>
        <dbReference type="ChEBI" id="CHEBI:60240"/>
    </ligand>
</feature>
<dbReference type="eggNOG" id="COG0496">
    <property type="taxonomic scope" value="Bacteria"/>
</dbReference>
<evidence type="ECO:0000256" key="4">
    <source>
        <dbReference type="ARBA" id="ARBA00022723"/>
    </source>
</evidence>
<sequence length="255" mass="27925">MTKRPNILLSNDDGVFAKGLEELIIALKDIGDLTVVAPDKPRSGCSSALTTSVPIHYDCVRTEPGVTVYSCSGTPADCVKLALNEIVTTMPDLVIAGINHGGNQGISVNYSGTLGAAIEGCIFDIPSFAISLLQGKQEEDFLDSCRYARVLARRLLKEGLPKGIYLNVNVPNVPIVRGLKVCSQADGRFYNEYVKHRTPTNRDVYWLSGELKVHEPVNKNSDIMLLEKGYATVVPCSIDVTDYEVIQKIKHWEEA</sequence>
<keyword evidence="5 7" id="KW-0547">Nucleotide-binding</keyword>
<evidence type="ECO:0000313" key="10">
    <source>
        <dbReference type="EMBL" id="SJZ53533.1"/>
    </source>
</evidence>
<evidence type="ECO:0000313" key="12">
    <source>
        <dbReference type="Proteomes" id="UP000189956"/>
    </source>
</evidence>
<organism evidence="9 11">
    <name type="scientific">Porphyromonas cangingivalis</name>
    <dbReference type="NCBI Taxonomy" id="36874"/>
    <lineage>
        <taxon>Bacteria</taxon>
        <taxon>Pseudomonadati</taxon>
        <taxon>Bacteroidota</taxon>
        <taxon>Bacteroidia</taxon>
        <taxon>Bacteroidales</taxon>
        <taxon>Porphyromonadaceae</taxon>
        <taxon>Porphyromonas</taxon>
    </lineage>
</organism>
<dbReference type="STRING" id="36874.HQ34_03405"/>
<comment type="similarity">
    <text evidence="2 7">Belongs to the SurE nucleotidase family.</text>
</comment>
<feature type="binding site" evidence="7">
    <location>
        <position position="12"/>
    </location>
    <ligand>
        <name>a divalent metal cation</name>
        <dbReference type="ChEBI" id="CHEBI:60240"/>
    </ligand>
</feature>
<dbReference type="AlphaFoldDB" id="A0A099WY66"/>
<comment type="cofactor">
    <cofactor evidence="7">
        <name>a divalent metal cation</name>
        <dbReference type="ChEBI" id="CHEBI:60240"/>
    </cofactor>
    <text evidence="7">Binds 1 divalent metal cation per subunit.</text>
</comment>
<dbReference type="EMBL" id="JQJD01000040">
    <property type="protein sequence ID" value="KGN80397.1"/>
    <property type="molecule type" value="Genomic_DNA"/>
</dbReference>
<proteinExistence type="inferred from homology"/>
<dbReference type="Proteomes" id="UP000189956">
    <property type="component" value="Unassembled WGS sequence"/>
</dbReference>
<dbReference type="GO" id="GO:0004309">
    <property type="term" value="F:exopolyphosphatase activity"/>
    <property type="evidence" value="ECO:0007669"/>
    <property type="project" value="TreeGrafter"/>
</dbReference>
<accession>A0A099WY66</accession>
<dbReference type="OrthoDB" id="9780815at2"/>
<dbReference type="GO" id="GO:0046872">
    <property type="term" value="F:metal ion binding"/>
    <property type="evidence" value="ECO:0007669"/>
    <property type="project" value="UniProtKB-UniRule"/>
</dbReference>
<comment type="catalytic activity">
    <reaction evidence="1 7">
        <text>a ribonucleoside 5'-phosphate + H2O = a ribonucleoside + phosphate</text>
        <dbReference type="Rhea" id="RHEA:12484"/>
        <dbReference type="ChEBI" id="CHEBI:15377"/>
        <dbReference type="ChEBI" id="CHEBI:18254"/>
        <dbReference type="ChEBI" id="CHEBI:43474"/>
        <dbReference type="ChEBI" id="CHEBI:58043"/>
        <dbReference type="EC" id="3.1.3.5"/>
    </reaction>
</comment>
<evidence type="ECO:0000256" key="2">
    <source>
        <dbReference type="ARBA" id="ARBA00011062"/>
    </source>
</evidence>
<dbReference type="InterPro" id="IPR030048">
    <property type="entry name" value="SurE"/>
</dbReference>
<evidence type="ECO:0000256" key="1">
    <source>
        <dbReference type="ARBA" id="ARBA00000815"/>
    </source>
</evidence>
<dbReference type="GO" id="GO:0008253">
    <property type="term" value="F:5'-nucleotidase activity"/>
    <property type="evidence" value="ECO:0007669"/>
    <property type="project" value="UniProtKB-UniRule"/>
</dbReference>
<dbReference type="PANTHER" id="PTHR30457">
    <property type="entry name" value="5'-NUCLEOTIDASE SURE"/>
    <property type="match status" value="1"/>
</dbReference>
<protein>
    <recommendedName>
        <fullName evidence="7">5'-nucleotidase SurE</fullName>
        <ecNumber evidence="7">3.1.3.5</ecNumber>
    </recommendedName>
    <alternativeName>
        <fullName evidence="7">Nucleoside 5'-monophosphate phosphohydrolase</fullName>
    </alternativeName>
</protein>
<keyword evidence="6 7" id="KW-0378">Hydrolase</keyword>
<evidence type="ECO:0000256" key="7">
    <source>
        <dbReference type="HAMAP-Rule" id="MF_00060"/>
    </source>
</evidence>
<dbReference type="Pfam" id="PF01975">
    <property type="entry name" value="SurE"/>
    <property type="match status" value="1"/>
</dbReference>
<evidence type="ECO:0000256" key="6">
    <source>
        <dbReference type="ARBA" id="ARBA00022801"/>
    </source>
</evidence>
<evidence type="ECO:0000313" key="11">
    <source>
        <dbReference type="Proteomes" id="UP000030125"/>
    </source>
</evidence>
<dbReference type="InterPro" id="IPR002828">
    <property type="entry name" value="SurE-like_Pase/nucleotidase"/>
</dbReference>